<organism evidence="2 3">
    <name type="scientific">Plasmodium vinckei brucechwatti</name>
    <dbReference type="NCBI Taxonomy" id="119398"/>
    <lineage>
        <taxon>Eukaryota</taxon>
        <taxon>Sar</taxon>
        <taxon>Alveolata</taxon>
        <taxon>Apicomplexa</taxon>
        <taxon>Aconoidasida</taxon>
        <taxon>Haemosporida</taxon>
        <taxon>Plasmodiidae</taxon>
        <taxon>Plasmodium</taxon>
        <taxon>Plasmodium (Vinckeia)</taxon>
    </lineage>
</organism>
<feature type="signal peptide" evidence="1">
    <location>
        <begin position="1"/>
        <end position="21"/>
    </location>
</feature>
<gene>
    <name evidence="2" type="ORF">PVBDA_0401600</name>
</gene>
<accession>A0A6V7RVM0</accession>
<protein>
    <recommendedName>
        <fullName evidence="4">PIR protein CIR protein</fullName>
    </recommendedName>
</protein>
<proteinExistence type="predicted"/>
<dbReference type="EMBL" id="LR865382">
    <property type="protein sequence ID" value="CAD2086244.1"/>
    <property type="molecule type" value="Genomic_DNA"/>
</dbReference>
<dbReference type="AlphaFoldDB" id="A0A6V7RVM0"/>
<name>A0A6V7RVM0_PLAVN</name>
<sequence>MKIIKCFEMFITLIMLFSVKSYFIKCNDDEEKKSNDIYLSKCDKSYNFLETKLKNSDSPDNLSYKDVQKKIFDIDLNTLHASLLNNLRINSLRNIIDIKSAIFNCVINSLRQMAKALPAVLEEVFTYNEFCKSIEEAFSFLYEINESYEFMIKECAYMTQDEILYSYFNTYIQDIEDVIKIYREDPSQIFSKFEFVITCLNEFYRKITGNFYPYIKDTTLFKQYMNDHEYKKTNSKTDDIKYIEEFIKHFRENADKVDVVNFLQEIYNFYFVNSFYISCFYVF</sequence>
<evidence type="ECO:0000313" key="2">
    <source>
        <dbReference type="EMBL" id="CAD2086244.1"/>
    </source>
</evidence>
<evidence type="ECO:0008006" key="4">
    <source>
        <dbReference type="Google" id="ProtNLM"/>
    </source>
</evidence>
<dbReference type="VEuPathDB" id="PlasmoDB:PVBDA_0401600"/>
<feature type="chain" id="PRO_5027558124" description="PIR protein CIR protein" evidence="1">
    <location>
        <begin position="22"/>
        <end position="283"/>
    </location>
</feature>
<dbReference type="Proteomes" id="UP000515550">
    <property type="component" value="Chromosome PVBDA_04"/>
</dbReference>
<evidence type="ECO:0000313" key="3">
    <source>
        <dbReference type="Proteomes" id="UP000515550"/>
    </source>
</evidence>
<evidence type="ECO:0000256" key="1">
    <source>
        <dbReference type="SAM" id="SignalP"/>
    </source>
</evidence>
<keyword evidence="1" id="KW-0732">Signal</keyword>
<reference evidence="2 3" key="1">
    <citation type="submission" date="2020-08" db="EMBL/GenBank/DDBJ databases">
        <authorList>
            <person name="Ramaprasad A."/>
        </authorList>
    </citation>
    <scope>NUCLEOTIDE SEQUENCE [LARGE SCALE GENOMIC DNA]</scope>
</reference>